<dbReference type="PRINTS" id="PR00455">
    <property type="entry name" value="HTHTETR"/>
</dbReference>
<dbReference type="InterPro" id="IPR001647">
    <property type="entry name" value="HTH_TetR"/>
</dbReference>
<dbReference type="Proteomes" id="UP000287171">
    <property type="component" value="Unassembled WGS sequence"/>
</dbReference>
<sequence length="208" mass="23948">MRPESRSMRESILAAAVQLFAQYGYHAAPLRDIARIAGIQAASIYHHYPSKQALLVEIMETHMLRLNASLEHILKENDDPLQRLHAAIANHIRLHTTYKEEFFIIDTEMRALEDEHRPYILSLRDKYEALLQELLQDGMEREIFRRSDVKIASYAIIAMCTEVATWFRPNGRLSVQQVNTIYRQFITEGLLLPPGVAAPMPDETAHLL</sequence>
<dbReference type="SUPFAM" id="SSF46689">
    <property type="entry name" value="Homeodomain-like"/>
    <property type="match status" value="1"/>
</dbReference>
<dbReference type="PANTHER" id="PTHR30055:SF240">
    <property type="entry name" value="HTH-TYPE TRANSCRIPTIONAL REGULATOR ACRR"/>
    <property type="match status" value="1"/>
</dbReference>
<evidence type="ECO:0000259" key="5">
    <source>
        <dbReference type="PROSITE" id="PS50977"/>
    </source>
</evidence>
<organism evidence="6 7">
    <name type="scientific">Dictyobacter alpinus</name>
    <dbReference type="NCBI Taxonomy" id="2014873"/>
    <lineage>
        <taxon>Bacteria</taxon>
        <taxon>Bacillati</taxon>
        <taxon>Chloroflexota</taxon>
        <taxon>Ktedonobacteria</taxon>
        <taxon>Ktedonobacterales</taxon>
        <taxon>Dictyobacteraceae</taxon>
        <taxon>Dictyobacter</taxon>
    </lineage>
</organism>
<evidence type="ECO:0000313" key="6">
    <source>
        <dbReference type="EMBL" id="GCE28626.1"/>
    </source>
</evidence>
<feature type="DNA-binding region" description="H-T-H motif" evidence="4">
    <location>
        <begin position="29"/>
        <end position="48"/>
    </location>
</feature>
<dbReference type="Pfam" id="PF00440">
    <property type="entry name" value="TetR_N"/>
    <property type="match status" value="1"/>
</dbReference>
<name>A0A402BBD8_9CHLR</name>
<reference evidence="7" key="1">
    <citation type="submission" date="2018-12" db="EMBL/GenBank/DDBJ databases">
        <title>Tengunoibacter tsumagoiensis gen. nov., sp. nov., Dictyobacter kobayashii sp. nov., D. alpinus sp. nov., and D. joshuensis sp. nov. and description of Dictyobacteraceae fam. nov. within the order Ktedonobacterales isolated from Tengu-no-mugimeshi.</title>
        <authorList>
            <person name="Wang C.M."/>
            <person name="Zheng Y."/>
            <person name="Sakai Y."/>
            <person name="Toyoda A."/>
            <person name="Minakuchi Y."/>
            <person name="Abe K."/>
            <person name="Yokota A."/>
            <person name="Yabe S."/>
        </authorList>
    </citation>
    <scope>NUCLEOTIDE SEQUENCE [LARGE SCALE GENOMIC DNA]</scope>
    <source>
        <strain evidence="7">Uno16</strain>
    </source>
</reference>
<proteinExistence type="predicted"/>
<dbReference type="Pfam" id="PF17932">
    <property type="entry name" value="TetR_C_24"/>
    <property type="match status" value="1"/>
</dbReference>
<dbReference type="PROSITE" id="PS50977">
    <property type="entry name" value="HTH_TETR_2"/>
    <property type="match status" value="1"/>
</dbReference>
<evidence type="ECO:0000313" key="7">
    <source>
        <dbReference type="Proteomes" id="UP000287171"/>
    </source>
</evidence>
<comment type="caution">
    <text evidence="6">The sequence shown here is derived from an EMBL/GenBank/DDBJ whole genome shotgun (WGS) entry which is preliminary data.</text>
</comment>
<dbReference type="InterPro" id="IPR050109">
    <property type="entry name" value="HTH-type_TetR-like_transc_reg"/>
</dbReference>
<dbReference type="EMBL" id="BIFT01000001">
    <property type="protein sequence ID" value="GCE28626.1"/>
    <property type="molecule type" value="Genomic_DNA"/>
</dbReference>
<keyword evidence="7" id="KW-1185">Reference proteome</keyword>
<keyword evidence="2 4" id="KW-0238">DNA-binding</keyword>
<accession>A0A402BBD8</accession>
<keyword evidence="3" id="KW-0804">Transcription</keyword>
<dbReference type="SUPFAM" id="SSF48498">
    <property type="entry name" value="Tetracyclin repressor-like, C-terminal domain"/>
    <property type="match status" value="1"/>
</dbReference>
<gene>
    <name evidence="6" type="ORF">KDA_41100</name>
</gene>
<dbReference type="InterPro" id="IPR036271">
    <property type="entry name" value="Tet_transcr_reg_TetR-rel_C_sf"/>
</dbReference>
<dbReference type="RefSeq" id="WP_126628822.1">
    <property type="nucleotide sequence ID" value="NZ_BIFT01000001.1"/>
</dbReference>
<evidence type="ECO:0000256" key="4">
    <source>
        <dbReference type="PROSITE-ProRule" id="PRU00335"/>
    </source>
</evidence>
<evidence type="ECO:0000256" key="1">
    <source>
        <dbReference type="ARBA" id="ARBA00023015"/>
    </source>
</evidence>
<evidence type="ECO:0000256" key="2">
    <source>
        <dbReference type="ARBA" id="ARBA00023125"/>
    </source>
</evidence>
<dbReference type="InterPro" id="IPR009057">
    <property type="entry name" value="Homeodomain-like_sf"/>
</dbReference>
<keyword evidence="1" id="KW-0805">Transcription regulation</keyword>
<dbReference type="InterPro" id="IPR041490">
    <property type="entry name" value="KstR2_TetR_C"/>
</dbReference>
<dbReference type="GO" id="GO:0003700">
    <property type="term" value="F:DNA-binding transcription factor activity"/>
    <property type="evidence" value="ECO:0007669"/>
    <property type="project" value="TreeGrafter"/>
</dbReference>
<dbReference type="GO" id="GO:0000976">
    <property type="term" value="F:transcription cis-regulatory region binding"/>
    <property type="evidence" value="ECO:0007669"/>
    <property type="project" value="TreeGrafter"/>
</dbReference>
<dbReference type="AlphaFoldDB" id="A0A402BBD8"/>
<protein>
    <submittedName>
        <fullName evidence="6">TetR family transcriptional regulator</fullName>
    </submittedName>
</protein>
<evidence type="ECO:0000256" key="3">
    <source>
        <dbReference type="ARBA" id="ARBA00023163"/>
    </source>
</evidence>
<feature type="domain" description="HTH tetR-type" evidence="5">
    <location>
        <begin position="6"/>
        <end position="66"/>
    </location>
</feature>
<dbReference type="Gene3D" id="1.10.357.10">
    <property type="entry name" value="Tetracycline Repressor, domain 2"/>
    <property type="match status" value="1"/>
</dbReference>
<dbReference type="Gene3D" id="1.10.10.60">
    <property type="entry name" value="Homeodomain-like"/>
    <property type="match status" value="1"/>
</dbReference>
<dbReference type="PANTHER" id="PTHR30055">
    <property type="entry name" value="HTH-TYPE TRANSCRIPTIONAL REGULATOR RUTR"/>
    <property type="match status" value="1"/>
</dbReference>
<dbReference type="OrthoDB" id="9814200at2"/>